<keyword evidence="1" id="KW-0040">ANK repeat</keyword>
<dbReference type="OrthoDB" id="70519at2759"/>
<dbReference type="InterPro" id="IPR036770">
    <property type="entry name" value="Ankyrin_rpt-contain_sf"/>
</dbReference>
<dbReference type="InterPro" id="IPR002110">
    <property type="entry name" value="Ankyrin_rpt"/>
</dbReference>
<feature type="compositionally biased region" description="Low complexity" evidence="2">
    <location>
        <begin position="292"/>
        <end position="310"/>
    </location>
</feature>
<proteinExistence type="predicted"/>
<name>A0A132NVD5_GIAIN</name>
<gene>
    <name evidence="3" type="ORF">QR46_2360</name>
</gene>
<dbReference type="SUPFAM" id="SSF56112">
    <property type="entry name" value="Protein kinase-like (PK-like)"/>
    <property type="match status" value="1"/>
</dbReference>
<dbReference type="SMART" id="SM00248">
    <property type="entry name" value="ANK"/>
    <property type="match status" value="9"/>
</dbReference>
<dbReference type="SUPFAM" id="SSF48403">
    <property type="entry name" value="Ankyrin repeat"/>
    <property type="match status" value="1"/>
</dbReference>
<comment type="caution">
    <text evidence="3">The sequence shown here is derived from an EMBL/GenBank/DDBJ whole genome shotgun (WGS) entry which is preliminary data.</text>
</comment>
<reference evidence="3 4" key="1">
    <citation type="journal article" date="2015" name="Mol. Biochem. Parasitol.">
        <title>Identification of polymorphic genes for use in assemblage B genotyping assays through comparative genomics of multiple assemblage B Giardia duodenalis isolates.</title>
        <authorList>
            <person name="Wielinga C."/>
            <person name="Thompson R.C."/>
            <person name="Monis P."/>
            <person name="Ryan U."/>
        </authorList>
    </citation>
    <scope>NUCLEOTIDE SEQUENCE [LARGE SCALE GENOMIC DNA]</scope>
    <source>
        <strain evidence="3 4">BAH15c1</strain>
    </source>
</reference>
<evidence type="ECO:0000256" key="1">
    <source>
        <dbReference type="PROSITE-ProRule" id="PRU00023"/>
    </source>
</evidence>
<accession>A0A132NVD5</accession>
<dbReference type="PROSITE" id="PS50088">
    <property type="entry name" value="ANK_REPEAT"/>
    <property type="match status" value="1"/>
</dbReference>
<organism evidence="3 4">
    <name type="scientific">Giardia duodenalis assemblage B</name>
    <dbReference type="NCBI Taxonomy" id="1394984"/>
    <lineage>
        <taxon>Eukaryota</taxon>
        <taxon>Metamonada</taxon>
        <taxon>Diplomonadida</taxon>
        <taxon>Hexamitidae</taxon>
        <taxon>Giardiinae</taxon>
        <taxon>Giardia</taxon>
    </lineage>
</organism>
<evidence type="ECO:0000313" key="4">
    <source>
        <dbReference type="Proteomes" id="UP000070089"/>
    </source>
</evidence>
<feature type="repeat" description="ANK" evidence="1">
    <location>
        <begin position="626"/>
        <end position="658"/>
    </location>
</feature>
<dbReference type="Gene3D" id="3.30.200.20">
    <property type="entry name" value="Phosphorylase Kinase, domain 1"/>
    <property type="match status" value="1"/>
</dbReference>
<dbReference type="EMBL" id="JXTI01000061">
    <property type="protein sequence ID" value="KWX13662.1"/>
    <property type="molecule type" value="Genomic_DNA"/>
</dbReference>
<sequence>MQIFIAYYDLFHPLILNMSEQNPRHARSYYKHITELSRFLLGSLHKAQRSSDAVSVLTCNIGLSTLRQSEQDAFVRAANAFLGQHHYNLLKYNSIMLNDEDQQAHLEADLWDGETLEKFVWATRKAHNGLPEAEVWLIIAQIVSGVHFLCSTHSSGEVFAILSPQTIIISSNCCLKLCMYGEWIRYCHTLYDNKTSGQSLILDELYKLILYLTGNLIDTYSGALQDFYADCKHQSTSLRTKMLSLIRCPEIQHALVIARGRAGLTLRIPPKPAYSRIVHQLARPDDPKNVPSTSATSDSSISLWSPLSSDVEETTSTTELRGGLEASSALIDMYTSPGCDVVFSTLEAMVCVGDLQGVKDNAWVMLQRGLISEIFQLALSMKNGYIIAAIIDYAEENKLRLRLPVQQAVFSDTQTNLMRAAQAKEEKFQLLQADIQDIGKLYGSKTSCYCTALMTAAFYGNDDAVIQLLGELGIYDYYGLTALQYGCINASWSRLRYLIPEMKMSRVTWLMVHAALGDVADVQKHIDELHAQTHCGYTALMFAASNNRIDCVKLLLQEAGSKTQSGRTALILAALQGHATCVQALYPLEKDLLTNSGGTALMAAAEGQSLECAKCLIKQAGMRSRDGYTAMMWAAQNGSVELVQLLLESEAGYQNKSGWSALMLATSENRWECVKVLAPREKGLLRPGKHTALMLAAECGYHKCVEMLLPFEKGMQNADGYTALMYAADCCHLECVSLLAQYEFNIKDNAKRTALMRVRKRVNDPSFSRKEDAQGCLNILTELLKPRSMLPESLEPLIHQ</sequence>
<dbReference type="AlphaFoldDB" id="A0A132NVD5"/>
<dbReference type="Pfam" id="PF00023">
    <property type="entry name" value="Ank"/>
    <property type="match status" value="1"/>
</dbReference>
<dbReference type="PANTHER" id="PTHR24120:SF4">
    <property type="entry name" value="GH07239P"/>
    <property type="match status" value="1"/>
</dbReference>
<dbReference type="InterPro" id="IPR011009">
    <property type="entry name" value="Kinase-like_dom_sf"/>
</dbReference>
<dbReference type="PROSITE" id="PS50297">
    <property type="entry name" value="ANK_REP_REGION"/>
    <property type="match status" value="1"/>
</dbReference>
<dbReference type="Gene3D" id="1.10.510.10">
    <property type="entry name" value="Transferase(Phosphotransferase) domain 1"/>
    <property type="match status" value="1"/>
</dbReference>
<dbReference type="Gene3D" id="1.25.40.20">
    <property type="entry name" value="Ankyrin repeat-containing domain"/>
    <property type="match status" value="3"/>
</dbReference>
<evidence type="ECO:0000313" key="3">
    <source>
        <dbReference type="EMBL" id="KWX13662.1"/>
    </source>
</evidence>
<protein>
    <submittedName>
        <fullName evidence="3">Protein 21.1</fullName>
    </submittedName>
</protein>
<dbReference type="Pfam" id="PF12796">
    <property type="entry name" value="Ank_2"/>
    <property type="match status" value="2"/>
</dbReference>
<dbReference type="Proteomes" id="UP000070089">
    <property type="component" value="Unassembled WGS sequence"/>
</dbReference>
<feature type="region of interest" description="Disordered" evidence="2">
    <location>
        <begin position="284"/>
        <end position="310"/>
    </location>
</feature>
<dbReference type="PANTHER" id="PTHR24120">
    <property type="entry name" value="GH07239P"/>
    <property type="match status" value="1"/>
</dbReference>
<dbReference type="VEuPathDB" id="GiardiaDB:QR46_2360"/>
<evidence type="ECO:0000256" key="2">
    <source>
        <dbReference type="SAM" id="MobiDB-lite"/>
    </source>
</evidence>